<comment type="similarity">
    <text evidence="2">Belongs to the DNA polymerase delta/II small subunit family.</text>
</comment>
<dbReference type="GeneID" id="16078257"/>
<dbReference type="OrthoDB" id="3763at2759"/>
<feature type="domain" description="DNA polymerase delta subunit OB-fold" evidence="7">
    <location>
        <begin position="49"/>
        <end position="178"/>
    </location>
</feature>
<dbReference type="CDD" id="cd07387">
    <property type="entry name" value="MPP_PolD2_C"/>
    <property type="match status" value="1"/>
</dbReference>
<dbReference type="GO" id="GO:0003677">
    <property type="term" value="F:DNA binding"/>
    <property type="evidence" value="ECO:0007669"/>
    <property type="project" value="InterPro"/>
</dbReference>
<evidence type="ECO:0000259" key="7">
    <source>
        <dbReference type="Pfam" id="PF18018"/>
    </source>
</evidence>
<dbReference type="PANTHER" id="PTHR10416:SF0">
    <property type="entry name" value="DNA POLYMERASE DELTA SUBUNIT 2"/>
    <property type="match status" value="1"/>
</dbReference>
<dbReference type="PANTHER" id="PTHR10416">
    <property type="entry name" value="DNA POLYMERASE DELTA SUBUNIT 2"/>
    <property type="match status" value="1"/>
</dbReference>
<dbReference type="InterPro" id="IPR041863">
    <property type="entry name" value="PolD2_C"/>
</dbReference>
<reference evidence="8" key="1">
    <citation type="submission" date="2009-08" db="EMBL/GenBank/DDBJ databases">
        <title>Annotation of Salpingoeca rosetta.</title>
        <authorList>
            <consortium name="The Broad Institute Genome Sequencing Platform"/>
            <person name="Russ C."/>
            <person name="Cuomo C."/>
            <person name="Burger G."/>
            <person name="Gray M.W."/>
            <person name="Holland P.W.H."/>
            <person name="King N."/>
            <person name="Lang F.B.F."/>
            <person name="Roger A.J."/>
            <person name="Ruiz-Trillo I."/>
            <person name="Young S.K."/>
            <person name="Zeng Q."/>
            <person name="Gargeya S."/>
            <person name="Alvarado L."/>
            <person name="Berlin A."/>
            <person name="Chapman S.B."/>
            <person name="Chen Z."/>
            <person name="Freedman E."/>
            <person name="Gellesch M."/>
            <person name="Goldberg J."/>
            <person name="Griggs A."/>
            <person name="Gujja S."/>
            <person name="Heilman E."/>
            <person name="Heiman D."/>
            <person name="Howarth C."/>
            <person name="Mehta T."/>
            <person name="Neiman D."/>
            <person name="Pearson M."/>
            <person name="Roberts A."/>
            <person name="Saif S."/>
            <person name="Shea T."/>
            <person name="Shenoy N."/>
            <person name="Sisk P."/>
            <person name="Stolte C."/>
            <person name="Sykes S."/>
            <person name="White J."/>
            <person name="Yandava C."/>
            <person name="Haas B."/>
            <person name="Nusbaum C."/>
            <person name="Birren B."/>
        </authorList>
    </citation>
    <scope>NUCLEOTIDE SEQUENCE [LARGE SCALE GENOMIC DNA]</scope>
    <source>
        <strain evidence="8">ATCC 50818</strain>
    </source>
</reference>
<dbReference type="InterPro" id="IPR007185">
    <property type="entry name" value="DNA_pol_a/d/e_bsu"/>
</dbReference>
<evidence type="ECO:0000259" key="6">
    <source>
        <dbReference type="Pfam" id="PF04042"/>
    </source>
</evidence>
<dbReference type="InParanoid" id="F2TYM9"/>
<name>F2TYM9_SALR5</name>
<evidence type="ECO:0000256" key="5">
    <source>
        <dbReference type="SAM" id="MobiDB-lite"/>
    </source>
</evidence>
<evidence type="ECO:0000313" key="9">
    <source>
        <dbReference type="Proteomes" id="UP000007799"/>
    </source>
</evidence>
<evidence type="ECO:0000256" key="2">
    <source>
        <dbReference type="ARBA" id="ARBA00006035"/>
    </source>
</evidence>
<dbReference type="InterPro" id="IPR040663">
    <property type="entry name" value="DNA_pol_D_N"/>
</dbReference>
<dbReference type="RefSeq" id="XP_004997660.1">
    <property type="nucleotide sequence ID" value="XM_004997603.1"/>
</dbReference>
<proteinExistence type="inferred from homology"/>
<dbReference type="Proteomes" id="UP000007799">
    <property type="component" value="Unassembled WGS sequence"/>
</dbReference>
<dbReference type="GO" id="GO:0006271">
    <property type="term" value="P:DNA strand elongation involved in DNA replication"/>
    <property type="evidence" value="ECO:0007669"/>
    <property type="project" value="TreeGrafter"/>
</dbReference>
<keyword evidence="3" id="KW-0235">DNA replication</keyword>
<comment type="subcellular location">
    <subcellularLocation>
        <location evidence="1">Nucleus</location>
    </subcellularLocation>
</comment>
<dbReference type="Pfam" id="PF04042">
    <property type="entry name" value="DNA_pol_E_B"/>
    <property type="match status" value="1"/>
</dbReference>
<dbReference type="Gene3D" id="2.40.50.430">
    <property type="match status" value="1"/>
</dbReference>
<keyword evidence="9" id="KW-1185">Reference proteome</keyword>
<evidence type="ECO:0000313" key="8">
    <source>
        <dbReference type="EMBL" id="EGD78703.1"/>
    </source>
</evidence>
<sequence>MDVMSAPEARYVRDDAPEQPPRVTRSAAGIKVERNKQFIVPSSHDFDRQYAHVYFTRYNSFKKLIETAATNKWPSKHVVPKLLDIEKEKECVVFGVLYKDMPLKPNILDEYHARENYEAPPPERSKYNSDEDALVLEDMSGRIVLIGDALDVGTHVSGVVVAVLGKALPSGEFQIADVCYPRFPPQKRLPKIPPSYVCLVSGLNISKNDKARLSMQLLSDFIQGNIGSTADQELAASIVHVIVAGNLVWRLDDEHQDLPLYKKRTMIPESVGHMREVDLFLAQMGINVRVDLMPGPHDPSDAILPQQPMHPCMFPLARNVSSVKGETNPYETTVAGRTFLGTSGQGVDDIYRFSTEEDRLRILEQTLEWAQLFPTAPDTLGCFPYHMTDFSDPFVITSCPHVYFAGNQPSFATKLVTGPEGQQVRLVCVPSFSDTHTAVLLNLATLECEPIQFDAP</sequence>
<feature type="region of interest" description="Disordered" evidence="5">
    <location>
        <begin position="1"/>
        <end position="22"/>
    </location>
</feature>
<dbReference type="InterPro" id="IPR024826">
    <property type="entry name" value="DNA_pol_delta/II_ssu"/>
</dbReference>
<evidence type="ECO:0008006" key="10">
    <source>
        <dbReference type="Google" id="ProtNLM"/>
    </source>
</evidence>
<keyword evidence="4" id="KW-0539">Nucleus</keyword>
<accession>F2TYM9</accession>
<dbReference type="GO" id="GO:0043625">
    <property type="term" value="C:delta DNA polymerase complex"/>
    <property type="evidence" value="ECO:0007669"/>
    <property type="project" value="TreeGrafter"/>
</dbReference>
<dbReference type="OMA" id="HCILIGT"/>
<evidence type="ECO:0000256" key="1">
    <source>
        <dbReference type="ARBA" id="ARBA00004123"/>
    </source>
</evidence>
<dbReference type="Gene3D" id="3.60.21.50">
    <property type="match status" value="1"/>
</dbReference>
<evidence type="ECO:0000256" key="3">
    <source>
        <dbReference type="ARBA" id="ARBA00022705"/>
    </source>
</evidence>
<dbReference type="EMBL" id="GL832957">
    <property type="protein sequence ID" value="EGD78703.1"/>
    <property type="molecule type" value="Genomic_DNA"/>
</dbReference>
<dbReference type="eggNOG" id="KOG2732">
    <property type="taxonomic scope" value="Eukaryota"/>
</dbReference>
<dbReference type="Pfam" id="PF18018">
    <property type="entry name" value="DNA_pol_D_N"/>
    <property type="match status" value="1"/>
</dbReference>
<dbReference type="KEGG" id="sre:PTSG_01682"/>
<protein>
    <recommendedName>
        <fullName evidence="10">DNA polymerase delta small subunit</fullName>
    </recommendedName>
</protein>
<dbReference type="AlphaFoldDB" id="F2TYM9"/>
<dbReference type="FunCoup" id="F2TYM9">
    <property type="interactions" value="920"/>
</dbReference>
<gene>
    <name evidence="8" type="ORF">PTSG_01682</name>
</gene>
<feature type="domain" description="DNA polymerase alpha/delta/epsilon subunit B" evidence="6">
    <location>
        <begin position="197"/>
        <end position="413"/>
    </location>
</feature>
<organism evidence="9">
    <name type="scientific">Salpingoeca rosetta (strain ATCC 50818 / BSB-021)</name>
    <dbReference type="NCBI Taxonomy" id="946362"/>
    <lineage>
        <taxon>Eukaryota</taxon>
        <taxon>Choanoflagellata</taxon>
        <taxon>Craspedida</taxon>
        <taxon>Salpingoecidae</taxon>
        <taxon>Salpingoeca</taxon>
    </lineage>
</organism>
<dbReference type="STRING" id="946362.F2TYM9"/>
<evidence type="ECO:0000256" key="4">
    <source>
        <dbReference type="ARBA" id="ARBA00023242"/>
    </source>
</evidence>